<dbReference type="AlphaFoldDB" id="A0A0L8G2H6"/>
<gene>
    <name evidence="1" type="ORF">OCBIM_22001368mg</name>
</gene>
<name>A0A0L8G2H6_OCTBM</name>
<sequence length="94" mass="11220">MLSCQHQQLHYEPMEFQLMIHLRSRKLLHSLKVLQSQSLLHYPPTVLQTPKVHQSPTVLQLPKEQQRKQIRKRRDSSWLLFTSFQSAPNLLTHE</sequence>
<organism evidence="1">
    <name type="scientific">Octopus bimaculoides</name>
    <name type="common">California two-spotted octopus</name>
    <dbReference type="NCBI Taxonomy" id="37653"/>
    <lineage>
        <taxon>Eukaryota</taxon>
        <taxon>Metazoa</taxon>
        <taxon>Spiralia</taxon>
        <taxon>Lophotrochozoa</taxon>
        <taxon>Mollusca</taxon>
        <taxon>Cephalopoda</taxon>
        <taxon>Coleoidea</taxon>
        <taxon>Octopodiformes</taxon>
        <taxon>Octopoda</taxon>
        <taxon>Incirrata</taxon>
        <taxon>Octopodidae</taxon>
        <taxon>Octopus</taxon>
    </lineage>
</organism>
<dbReference type="EMBL" id="KQ424288">
    <property type="protein sequence ID" value="KOF71222.1"/>
    <property type="molecule type" value="Genomic_DNA"/>
</dbReference>
<accession>A0A0L8G2H6</accession>
<evidence type="ECO:0000313" key="1">
    <source>
        <dbReference type="EMBL" id="KOF71222.1"/>
    </source>
</evidence>
<reference evidence="1" key="1">
    <citation type="submission" date="2015-07" db="EMBL/GenBank/DDBJ databases">
        <title>MeaNS - Measles Nucleotide Surveillance Program.</title>
        <authorList>
            <person name="Tran T."/>
            <person name="Druce J."/>
        </authorList>
    </citation>
    <scope>NUCLEOTIDE SEQUENCE</scope>
    <source>
        <strain evidence="1">UCB-OBI-ISO-001</strain>
        <tissue evidence="1">Gonad</tissue>
    </source>
</reference>
<proteinExistence type="predicted"/>
<protein>
    <submittedName>
        <fullName evidence="1">Uncharacterized protein</fullName>
    </submittedName>
</protein>